<dbReference type="Proteomes" id="UP000054485">
    <property type="component" value="Unassembled WGS sequence"/>
</dbReference>
<organism evidence="1 2">
    <name type="scientific">Suillus luteus UH-Slu-Lm8-n1</name>
    <dbReference type="NCBI Taxonomy" id="930992"/>
    <lineage>
        <taxon>Eukaryota</taxon>
        <taxon>Fungi</taxon>
        <taxon>Dikarya</taxon>
        <taxon>Basidiomycota</taxon>
        <taxon>Agaricomycotina</taxon>
        <taxon>Agaricomycetes</taxon>
        <taxon>Agaricomycetidae</taxon>
        <taxon>Boletales</taxon>
        <taxon>Suillineae</taxon>
        <taxon>Suillaceae</taxon>
        <taxon>Suillus</taxon>
    </lineage>
</organism>
<reference evidence="2" key="2">
    <citation type="submission" date="2015-01" db="EMBL/GenBank/DDBJ databases">
        <title>Evolutionary Origins and Diversification of the Mycorrhizal Mutualists.</title>
        <authorList>
            <consortium name="DOE Joint Genome Institute"/>
            <consortium name="Mycorrhizal Genomics Consortium"/>
            <person name="Kohler A."/>
            <person name="Kuo A."/>
            <person name="Nagy L.G."/>
            <person name="Floudas D."/>
            <person name="Copeland A."/>
            <person name="Barry K.W."/>
            <person name="Cichocki N."/>
            <person name="Veneault-Fourrey C."/>
            <person name="LaButti K."/>
            <person name="Lindquist E.A."/>
            <person name="Lipzen A."/>
            <person name="Lundell T."/>
            <person name="Morin E."/>
            <person name="Murat C."/>
            <person name="Riley R."/>
            <person name="Ohm R."/>
            <person name="Sun H."/>
            <person name="Tunlid A."/>
            <person name="Henrissat B."/>
            <person name="Grigoriev I.V."/>
            <person name="Hibbett D.S."/>
            <person name="Martin F."/>
        </authorList>
    </citation>
    <scope>NUCLEOTIDE SEQUENCE [LARGE SCALE GENOMIC DNA]</scope>
    <source>
        <strain evidence="2">UH-Slu-Lm8-n1</strain>
    </source>
</reference>
<protein>
    <submittedName>
        <fullName evidence="1">Uncharacterized protein</fullName>
    </submittedName>
</protein>
<dbReference type="EMBL" id="KN835177">
    <property type="protein sequence ID" value="KIK45174.1"/>
    <property type="molecule type" value="Genomic_DNA"/>
</dbReference>
<dbReference type="OrthoDB" id="10427484at2759"/>
<accession>A0A0D0B5L8</accession>
<sequence>IHPADCRIQDTGIFVTHYHVILGMDVAGINIIQKESRISAKAMNSDMSFPFVS</sequence>
<keyword evidence="2" id="KW-1185">Reference proteome</keyword>
<proteinExistence type="predicted"/>
<name>A0A0D0B5L8_9AGAM</name>
<dbReference type="HOGENOM" id="CLU_3074546_0_0_1"/>
<feature type="non-terminal residue" evidence="1">
    <location>
        <position position="1"/>
    </location>
</feature>
<evidence type="ECO:0000313" key="2">
    <source>
        <dbReference type="Proteomes" id="UP000054485"/>
    </source>
</evidence>
<reference evidence="1 2" key="1">
    <citation type="submission" date="2014-04" db="EMBL/GenBank/DDBJ databases">
        <authorList>
            <consortium name="DOE Joint Genome Institute"/>
            <person name="Kuo A."/>
            <person name="Ruytinx J."/>
            <person name="Rineau F."/>
            <person name="Colpaert J."/>
            <person name="Kohler A."/>
            <person name="Nagy L.G."/>
            <person name="Floudas D."/>
            <person name="Copeland A."/>
            <person name="Barry K.W."/>
            <person name="Cichocki N."/>
            <person name="Veneault-Fourrey C."/>
            <person name="LaButti K."/>
            <person name="Lindquist E.A."/>
            <person name="Lipzen A."/>
            <person name="Lundell T."/>
            <person name="Morin E."/>
            <person name="Murat C."/>
            <person name="Sun H."/>
            <person name="Tunlid A."/>
            <person name="Henrissat B."/>
            <person name="Grigoriev I.V."/>
            <person name="Hibbett D.S."/>
            <person name="Martin F."/>
            <person name="Nordberg H.P."/>
            <person name="Cantor M.N."/>
            <person name="Hua S.X."/>
        </authorList>
    </citation>
    <scope>NUCLEOTIDE SEQUENCE [LARGE SCALE GENOMIC DNA]</scope>
    <source>
        <strain evidence="1 2">UH-Slu-Lm8-n1</strain>
    </source>
</reference>
<gene>
    <name evidence="1" type="ORF">CY34DRAFT_78417</name>
</gene>
<dbReference type="InParanoid" id="A0A0D0B5L8"/>
<evidence type="ECO:0000313" key="1">
    <source>
        <dbReference type="EMBL" id="KIK45174.1"/>
    </source>
</evidence>
<dbReference type="AlphaFoldDB" id="A0A0D0B5L8"/>